<keyword evidence="3 6" id="KW-0812">Transmembrane</keyword>
<organism evidence="7 8">
    <name type="scientific">Paenibacillus mucilaginosus (strain KNP414)</name>
    <dbReference type="NCBI Taxonomy" id="1036673"/>
    <lineage>
        <taxon>Bacteria</taxon>
        <taxon>Bacillati</taxon>
        <taxon>Bacillota</taxon>
        <taxon>Bacilli</taxon>
        <taxon>Bacillales</taxon>
        <taxon>Paenibacillaceae</taxon>
        <taxon>Paenibacillus</taxon>
    </lineage>
</organism>
<comment type="subcellular location">
    <subcellularLocation>
        <location evidence="1">Membrane</location>
        <topology evidence="1">Multi-pass membrane protein</topology>
    </subcellularLocation>
</comment>
<evidence type="ECO:0000256" key="3">
    <source>
        <dbReference type="ARBA" id="ARBA00022692"/>
    </source>
</evidence>
<dbReference type="InterPro" id="IPR002549">
    <property type="entry name" value="AI-2E-like"/>
</dbReference>
<dbReference type="PANTHER" id="PTHR21716">
    <property type="entry name" value="TRANSMEMBRANE PROTEIN"/>
    <property type="match status" value="1"/>
</dbReference>
<feature type="transmembrane region" description="Helical" evidence="6">
    <location>
        <begin position="267"/>
        <end position="289"/>
    </location>
</feature>
<feature type="transmembrane region" description="Helical" evidence="6">
    <location>
        <begin position="47"/>
        <end position="66"/>
    </location>
</feature>
<feature type="transmembrane region" description="Helical" evidence="6">
    <location>
        <begin position="222"/>
        <end position="255"/>
    </location>
</feature>
<comment type="similarity">
    <text evidence="2">Belongs to the autoinducer-2 exporter (AI-2E) (TC 2.A.86) family.</text>
</comment>
<dbReference type="Pfam" id="PF01594">
    <property type="entry name" value="AI-2E_transport"/>
    <property type="match status" value="1"/>
</dbReference>
<keyword evidence="4 6" id="KW-1133">Transmembrane helix</keyword>
<dbReference type="AlphaFoldDB" id="F8FLY5"/>
<protein>
    <recommendedName>
        <fullName evidence="9">AI-2E family transporter</fullName>
    </recommendedName>
</protein>
<proteinExistence type="inferred from homology"/>
<evidence type="ECO:0008006" key="9">
    <source>
        <dbReference type="Google" id="ProtNLM"/>
    </source>
</evidence>
<evidence type="ECO:0000256" key="6">
    <source>
        <dbReference type="SAM" id="Phobius"/>
    </source>
</evidence>
<evidence type="ECO:0000313" key="8">
    <source>
        <dbReference type="Proteomes" id="UP000006620"/>
    </source>
</evidence>
<dbReference type="KEGG" id="pms:KNP414_06380"/>
<dbReference type="RefSeq" id="WP_013920045.1">
    <property type="nucleotide sequence ID" value="NC_015690.1"/>
</dbReference>
<dbReference type="Proteomes" id="UP000006620">
    <property type="component" value="Chromosome"/>
</dbReference>
<evidence type="ECO:0000256" key="4">
    <source>
        <dbReference type="ARBA" id="ARBA00022989"/>
    </source>
</evidence>
<dbReference type="PANTHER" id="PTHR21716:SF15">
    <property type="entry name" value="TRANSPORT PROTEIN YRRI-RELATED"/>
    <property type="match status" value="1"/>
</dbReference>
<feature type="transmembrane region" description="Helical" evidence="6">
    <location>
        <begin position="73"/>
        <end position="98"/>
    </location>
</feature>
<evidence type="ECO:0000313" key="7">
    <source>
        <dbReference type="EMBL" id="AEI44901.1"/>
    </source>
</evidence>
<reference evidence="8" key="1">
    <citation type="submission" date="2011-06" db="EMBL/GenBank/DDBJ databases">
        <title>Complete genome sequence of Paenibacillus mucilaginosus KNP414.</title>
        <authorList>
            <person name="Wang J."/>
            <person name="Hu S."/>
            <person name="Hu X."/>
            <person name="Zhang B."/>
            <person name="Dong D."/>
            <person name="Zhang S."/>
            <person name="Zhao K."/>
            <person name="Wu D."/>
        </authorList>
    </citation>
    <scope>NUCLEOTIDE SEQUENCE [LARGE SCALE GENOMIC DNA]</scope>
    <source>
        <strain evidence="8">KNP414</strain>
    </source>
</reference>
<dbReference type="EMBL" id="CP002869">
    <property type="protein sequence ID" value="AEI44901.1"/>
    <property type="molecule type" value="Genomic_DNA"/>
</dbReference>
<feature type="transmembrane region" description="Helical" evidence="6">
    <location>
        <begin position="9"/>
        <end position="27"/>
    </location>
</feature>
<dbReference type="PATRIC" id="fig|1036673.3.peg.5938"/>
<name>F8FLY5_PAEMK</name>
<dbReference type="GO" id="GO:0055085">
    <property type="term" value="P:transmembrane transport"/>
    <property type="evidence" value="ECO:0007669"/>
    <property type="project" value="TreeGrafter"/>
</dbReference>
<evidence type="ECO:0000256" key="1">
    <source>
        <dbReference type="ARBA" id="ARBA00004141"/>
    </source>
</evidence>
<keyword evidence="5 6" id="KW-0472">Membrane</keyword>
<sequence>MDRFSKNSLLLWMVYMLLALIILFMLQQLRPLFVGIYQFLREILTPFIIAMIISYVLNPVVTLLGARKVPRTIAVLLIYAVFITSTTVVLMNVIPMFVRQLAELNEHMPDVAYKAQSVVQNMNELQFLPDSVRTGINQSLSKLENGISLAIANYINSIGSTINTLFLIFIIPFVAFYILKDFQLLEKTTLAIVPRNHRKEIVSMLMDIDTALGNYIRGQFTVCMIVGLLAYIGYWLIGMPYALLLACVVAVFNIIPYLGPFLGAAPALIVAATISVKMVLFVILVNTACQIMEGNVISPQVVGRSLKMHPLFIIFALLVGGEIAGIAGLILAVPFFAVMKVILQHVFSYYIHRRTPT</sequence>
<evidence type="ECO:0000256" key="5">
    <source>
        <dbReference type="ARBA" id="ARBA00023136"/>
    </source>
</evidence>
<feature type="transmembrane region" description="Helical" evidence="6">
    <location>
        <begin position="310"/>
        <end position="337"/>
    </location>
</feature>
<evidence type="ECO:0000256" key="2">
    <source>
        <dbReference type="ARBA" id="ARBA00009773"/>
    </source>
</evidence>
<dbReference type="TCDB" id="2.A.86.1.11">
    <property type="family name" value="the autoinducer-2 exporter (ai-2e) family (formerly the perm family, tc #9,b,22)"/>
</dbReference>
<dbReference type="GO" id="GO:0016020">
    <property type="term" value="C:membrane"/>
    <property type="evidence" value="ECO:0007669"/>
    <property type="project" value="UniProtKB-SubCell"/>
</dbReference>
<reference evidence="7 8" key="2">
    <citation type="journal article" date="2013" name="Genome Announc.">
        <title>Genome Sequence of Growth-Improving Paenibacillus mucilaginosus Strain KNP414.</title>
        <authorList>
            <person name="Lu J.J."/>
            <person name="Wang J.F."/>
            <person name="Hu X.F."/>
        </authorList>
    </citation>
    <scope>NUCLEOTIDE SEQUENCE [LARGE SCALE GENOMIC DNA]</scope>
    <source>
        <strain evidence="7 8">KNP414</strain>
    </source>
</reference>
<accession>F8FLY5</accession>
<dbReference type="HOGENOM" id="CLU_031275_8_2_9"/>
<feature type="transmembrane region" description="Helical" evidence="6">
    <location>
        <begin position="158"/>
        <end position="179"/>
    </location>
</feature>
<gene>
    <name evidence="7" type="ordered locus">KNP414_06380</name>
</gene>